<dbReference type="GeneID" id="85498682"/>
<feature type="region of interest" description="Disordered" evidence="5">
    <location>
        <begin position="1"/>
        <end position="25"/>
    </location>
</feature>
<keyword evidence="3" id="KW-0496">Mitochondrion</keyword>
<evidence type="ECO:0000256" key="3">
    <source>
        <dbReference type="ARBA" id="ARBA00023128"/>
    </source>
</evidence>
<dbReference type="Proteomes" id="UP001233271">
    <property type="component" value="Chromosome 7b"/>
</dbReference>
<gene>
    <name evidence="6" type="ORF">CcaverHIS019_0703930</name>
</gene>
<dbReference type="PANTHER" id="PTHR47677:SF1">
    <property type="entry name" value="CYTOCHROME C OXIDASE ASSEMBLY FACTOR 6"/>
    <property type="match status" value="1"/>
</dbReference>
<evidence type="ECO:0000313" key="6">
    <source>
        <dbReference type="EMBL" id="BEI94812.1"/>
    </source>
</evidence>
<evidence type="ECO:0000313" key="7">
    <source>
        <dbReference type="Proteomes" id="UP001233271"/>
    </source>
</evidence>
<evidence type="ECO:0000256" key="4">
    <source>
        <dbReference type="ARBA" id="ARBA00023157"/>
    </source>
</evidence>
<dbReference type="GO" id="GO:0005739">
    <property type="term" value="C:mitochondrion"/>
    <property type="evidence" value="ECO:0007669"/>
    <property type="project" value="UniProtKB-SubCell"/>
</dbReference>
<keyword evidence="4" id="KW-1015">Disulfide bond</keyword>
<comment type="similarity">
    <text evidence="2">Belongs to the cytochrome c oxidase subunit 6B family.</text>
</comment>
<dbReference type="KEGG" id="ccac:CcaHIS019_0703930"/>
<dbReference type="SUPFAM" id="SSF47694">
    <property type="entry name" value="Cytochrome c oxidase subunit h"/>
    <property type="match status" value="1"/>
</dbReference>
<dbReference type="InterPro" id="IPR036549">
    <property type="entry name" value="CX6/COA6-like_sf"/>
</dbReference>
<dbReference type="RefSeq" id="XP_060460077.1">
    <property type="nucleotide sequence ID" value="XM_060603821.1"/>
</dbReference>
<dbReference type="InterPro" id="IPR048281">
    <property type="entry name" value="COA6_fun"/>
</dbReference>
<evidence type="ECO:0000256" key="2">
    <source>
        <dbReference type="ARBA" id="ARBA00006425"/>
    </source>
</evidence>
<dbReference type="PANTHER" id="PTHR47677">
    <property type="entry name" value="CYTOCHROME C OXIDASE ASSEMBLY FACTOR 6"/>
    <property type="match status" value="1"/>
</dbReference>
<evidence type="ECO:0000256" key="1">
    <source>
        <dbReference type="ARBA" id="ARBA00004173"/>
    </source>
</evidence>
<accession>A0AA48LA70</accession>
<feature type="compositionally biased region" description="Low complexity" evidence="5">
    <location>
        <begin position="1"/>
        <end position="13"/>
    </location>
</feature>
<sequence>MFGFGSSSSSSASEPGKAPSREQRQKCWATRDAFFACLDQHNVIQPPEGAKGAGTVCEAVQKEYEGACGKSWIDYFNKRRVLEFRQAATLAEAARQREEAAKR</sequence>
<dbReference type="EMBL" id="AP028219">
    <property type="protein sequence ID" value="BEI94812.1"/>
    <property type="molecule type" value="Genomic_DNA"/>
</dbReference>
<evidence type="ECO:0008006" key="8">
    <source>
        <dbReference type="Google" id="ProtNLM"/>
    </source>
</evidence>
<reference evidence="6" key="1">
    <citation type="journal article" date="2023" name="BMC Genomics">
        <title>Chromosome-level genome assemblies of Cutaneotrichosporon spp. (Trichosporonales, Basidiomycota) reveal imbalanced evolution between nucleotide sequences and chromosome synteny.</title>
        <authorList>
            <person name="Kobayashi Y."/>
            <person name="Kayamori A."/>
            <person name="Aoki K."/>
            <person name="Shiwa Y."/>
            <person name="Matsutani M."/>
            <person name="Fujita N."/>
            <person name="Sugita T."/>
            <person name="Iwasaki W."/>
            <person name="Tanaka N."/>
            <person name="Takashima M."/>
        </authorList>
    </citation>
    <scope>NUCLEOTIDE SEQUENCE</scope>
    <source>
        <strain evidence="6">HIS019</strain>
    </source>
</reference>
<dbReference type="AlphaFoldDB" id="A0AA48LA70"/>
<proteinExistence type="inferred from homology"/>
<dbReference type="Pfam" id="PF02297">
    <property type="entry name" value="COX6B"/>
    <property type="match status" value="1"/>
</dbReference>
<keyword evidence="7" id="KW-1185">Reference proteome</keyword>
<name>A0AA48LA70_9TREE</name>
<comment type="subcellular location">
    <subcellularLocation>
        <location evidence="1">Mitochondrion</location>
    </subcellularLocation>
</comment>
<dbReference type="Gene3D" id="1.10.10.140">
    <property type="entry name" value="Cytochrome c oxidase, subunit VIb"/>
    <property type="match status" value="1"/>
</dbReference>
<dbReference type="InterPro" id="IPR048280">
    <property type="entry name" value="COX6B-like"/>
</dbReference>
<evidence type="ECO:0000256" key="5">
    <source>
        <dbReference type="SAM" id="MobiDB-lite"/>
    </source>
</evidence>
<protein>
    <recommendedName>
        <fullName evidence="8">Cytochrome c oxidase, subunit VIb</fullName>
    </recommendedName>
</protein>
<organism evidence="6 7">
    <name type="scientific">Cutaneotrichosporon cavernicola</name>
    <dbReference type="NCBI Taxonomy" id="279322"/>
    <lineage>
        <taxon>Eukaryota</taxon>
        <taxon>Fungi</taxon>
        <taxon>Dikarya</taxon>
        <taxon>Basidiomycota</taxon>
        <taxon>Agaricomycotina</taxon>
        <taxon>Tremellomycetes</taxon>
        <taxon>Trichosporonales</taxon>
        <taxon>Trichosporonaceae</taxon>
        <taxon>Cutaneotrichosporon</taxon>
    </lineage>
</organism>